<dbReference type="RefSeq" id="WP_341365479.1">
    <property type="nucleotide sequence ID" value="NZ_CP150951.2"/>
</dbReference>
<name>A0ABZ2UYX6_9RHOB</name>
<keyword evidence="3" id="KW-1185">Reference proteome</keyword>
<protein>
    <submittedName>
        <fullName evidence="2">Uncharacterized protein</fullName>
    </submittedName>
</protein>
<organism evidence="2 3">
    <name type="scientific">Yoonia phaeophyticola</name>
    <dbReference type="NCBI Taxonomy" id="3137369"/>
    <lineage>
        <taxon>Bacteria</taxon>
        <taxon>Pseudomonadati</taxon>
        <taxon>Pseudomonadota</taxon>
        <taxon>Alphaproteobacteria</taxon>
        <taxon>Rhodobacterales</taxon>
        <taxon>Paracoccaceae</taxon>
        <taxon>Yoonia</taxon>
    </lineage>
</organism>
<dbReference type="EMBL" id="CP150951">
    <property type="protein sequence ID" value="WZC47359.1"/>
    <property type="molecule type" value="Genomic_DNA"/>
</dbReference>
<feature type="compositionally biased region" description="Low complexity" evidence="1">
    <location>
        <begin position="1"/>
        <end position="13"/>
    </location>
</feature>
<gene>
    <name evidence="2" type="ORF">AABB29_10440</name>
</gene>
<evidence type="ECO:0000256" key="1">
    <source>
        <dbReference type="SAM" id="MobiDB-lite"/>
    </source>
</evidence>
<proteinExistence type="predicted"/>
<evidence type="ECO:0000313" key="2">
    <source>
        <dbReference type="EMBL" id="WZC47359.1"/>
    </source>
</evidence>
<accession>A0ABZ2UYX6</accession>
<feature type="region of interest" description="Disordered" evidence="1">
    <location>
        <begin position="1"/>
        <end position="22"/>
    </location>
</feature>
<dbReference type="Proteomes" id="UP001440612">
    <property type="component" value="Chromosome"/>
</dbReference>
<sequence length="60" mass="7089">MPQTTPQTTTNNDTTRRSFAPIRRDLLERLTRECDSKADSLWQPQVNAMQDRQPRKFALR</sequence>
<evidence type="ECO:0000313" key="3">
    <source>
        <dbReference type="Proteomes" id="UP001440612"/>
    </source>
</evidence>
<reference evidence="3" key="1">
    <citation type="submission" date="2024-04" db="EMBL/GenBank/DDBJ databases">
        <title>Phylogenomic analyses of a clade within the roseobacter group suggest taxonomic reassignments of species of the genera Aestuariivita, Citreicella, Loktanella, Nautella, Pelagibaca, Ruegeria, Thalassobius, Thiobacimonas and Tropicibacter, and the proposal o.</title>
        <authorList>
            <person name="Jeon C.O."/>
        </authorList>
    </citation>
    <scope>NUCLEOTIDE SEQUENCE [LARGE SCALE GENOMIC DNA]</scope>
    <source>
        <strain evidence="3">BS5-3</strain>
    </source>
</reference>